<sequence length="491" mass="55033">MDAKDILGLPKTQLPLTQDKKSRPQKEPQRKPDGISREVYALTGGLAPLMPSIDVSQLKKRPPSDEKITWQWLPFTNSARKDDLQLYHWVRVVNGIPPTGDYSFAKYNKSVDVVKYTNEEYEKYLTDPTWTKEETDQLFDLCGRFDLRFIIIADRFPSSRSVEELKDRYYSGTMHELISRNYLIVLDGYDNSYLVVSRAIMIARAPSPGDVSGHPLVKEPYNVSQEKERKRALSMVLSQTKQQERKDAEVLAEAKRIAESRMAARAAEEPELPVTSHAGSESADRAVLGDTVSPSLNVQLPAAVVAPSTSIMADSASTLASLRMLKVYLRTYALEQMVQAASSSAGLRTIKRVEQTLQDLGVNLKPKVPTKAVCAEHLELRKEILTLLNLQKQVMNTQDTLLSPMESSNSNASLSLSNNPFFPLYYRDLKDFGQRSQRGGDQDRTFVPDSVSFGGDRVGKRDQKRKGPGRLSEAPSSPAHKRPRKMKASDL</sequence>
<accession>A0ACC1CB06</accession>
<evidence type="ECO:0000313" key="2">
    <source>
        <dbReference type="Proteomes" id="UP001164250"/>
    </source>
</evidence>
<name>A0ACC1CB06_9ROSI</name>
<organism evidence="1 2">
    <name type="scientific">Pistacia atlantica</name>
    <dbReference type="NCBI Taxonomy" id="434234"/>
    <lineage>
        <taxon>Eukaryota</taxon>
        <taxon>Viridiplantae</taxon>
        <taxon>Streptophyta</taxon>
        <taxon>Embryophyta</taxon>
        <taxon>Tracheophyta</taxon>
        <taxon>Spermatophyta</taxon>
        <taxon>Magnoliopsida</taxon>
        <taxon>eudicotyledons</taxon>
        <taxon>Gunneridae</taxon>
        <taxon>Pentapetalae</taxon>
        <taxon>rosids</taxon>
        <taxon>malvids</taxon>
        <taxon>Sapindales</taxon>
        <taxon>Anacardiaceae</taxon>
        <taxon>Pistacia</taxon>
    </lineage>
</organism>
<proteinExistence type="predicted"/>
<protein>
    <submittedName>
        <fullName evidence="1">Uncharacterized protein</fullName>
    </submittedName>
</protein>
<reference evidence="2" key="1">
    <citation type="journal article" date="2023" name="G3 (Bethesda)">
        <title>Genome assembly and association tests identify interacting loci associated with vigor, precocity, and sex in interspecific pistachio rootstocks.</title>
        <authorList>
            <person name="Palmer W."/>
            <person name="Jacygrad E."/>
            <person name="Sagayaradj S."/>
            <person name="Cavanaugh K."/>
            <person name="Han R."/>
            <person name="Bertier L."/>
            <person name="Beede B."/>
            <person name="Kafkas S."/>
            <person name="Golino D."/>
            <person name="Preece J."/>
            <person name="Michelmore R."/>
        </authorList>
    </citation>
    <scope>NUCLEOTIDE SEQUENCE [LARGE SCALE GENOMIC DNA]</scope>
</reference>
<dbReference type="Proteomes" id="UP001164250">
    <property type="component" value="Chromosome 1"/>
</dbReference>
<comment type="caution">
    <text evidence="1">The sequence shown here is derived from an EMBL/GenBank/DDBJ whole genome shotgun (WGS) entry which is preliminary data.</text>
</comment>
<dbReference type="EMBL" id="CM047897">
    <property type="protein sequence ID" value="KAJ0112725.1"/>
    <property type="molecule type" value="Genomic_DNA"/>
</dbReference>
<evidence type="ECO:0000313" key="1">
    <source>
        <dbReference type="EMBL" id="KAJ0112725.1"/>
    </source>
</evidence>
<keyword evidence="2" id="KW-1185">Reference proteome</keyword>
<gene>
    <name evidence="1" type="ORF">Patl1_00837</name>
</gene>